<dbReference type="InterPro" id="IPR036915">
    <property type="entry name" value="Cyclin-like_sf"/>
</dbReference>
<evidence type="ECO:0000259" key="10">
    <source>
        <dbReference type="Pfam" id="PF00382"/>
    </source>
</evidence>
<dbReference type="Proteomes" id="UP001482620">
    <property type="component" value="Unassembled WGS sequence"/>
</dbReference>
<proteinExistence type="inferred from homology"/>
<feature type="domain" description="Transcription factor TFIIB cyclin-like" evidence="10">
    <location>
        <begin position="59"/>
        <end position="113"/>
    </location>
</feature>
<gene>
    <name evidence="11" type="ORF">ILYODFUR_005902</name>
</gene>
<dbReference type="SUPFAM" id="SSF47954">
    <property type="entry name" value="Cyclin-like"/>
    <property type="match status" value="1"/>
</dbReference>
<feature type="compositionally biased region" description="Low complexity" evidence="9">
    <location>
        <begin position="179"/>
        <end position="191"/>
    </location>
</feature>
<comment type="subcellular location">
    <subcellularLocation>
        <location evidence="1">Nucleus</location>
    </subcellularLocation>
</comment>
<keyword evidence="3" id="KW-0479">Metal-binding</keyword>
<sequence length="191" mass="21793">MCLWVSSVGYLVMYKSLFTEVDGSGNNRFMPLFMCLCSQVNVYVLGKTFLLLAKELCINAPAIDPCLYIPRFTQMLEFGEKSREVSMTALRLVQRMKRDWMHTGRRPSGLCGAEKTLSLHYHQEKTTLNLGRSVVKSLAFPYVHPDKCTRTRRLPLIRDRVAGAADSAETPRRPSLQTPPYSSSRWSPRRS</sequence>
<evidence type="ECO:0000256" key="3">
    <source>
        <dbReference type="ARBA" id="ARBA00022723"/>
    </source>
</evidence>
<evidence type="ECO:0000256" key="4">
    <source>
        <dbReference type="ARBA" id="ARBA00022771"/>
    </source>
</evidence>
<evidence type="ECO:0000313" key="12">
    <source>
        <dbReference type="Proteomes" id="UP001482620"/>
    </source>
</evidence>
<accession>A0ABV0TSL9</accession>
<evidence type="ECO:0000256" key="5">
    <source>
        <dbReference type="ARBA" id="ARBA00022833"/>
    </source>
</evidence>
<dbReference type="PANTHER" id="PTHR11618:SF4">
    <property type="entry name" value="TRANSCRIPTION FACTOR IIIB 90 KDA SUBUNIT"/>
    <property type="match status" value="1"/>
</dbReference>
<organism evidence="11 12">
    <name type="scientific">Ilyodon furcidens</name>
    <name type="common">goldbreast splitfin</name>
    <dbReference type="NCBI Taxonomy" id="33524"/>
    <lineage>
        <taxon>Eukaryota</taxon>
        <taxon>Metazoa</taxon>
        <taxon>Chordata</taxon>
        <taxon>Craniata</taxon>
        <taxon>Vertebrata</taxon>
        <taxon>Euteleostomi</taxon>
        <taxon>Actinopterygii</taxon>
        <taxon>Neopterygii</taxon>
        <taxon>Teleostei</taxon>
        <taxon>Neoteleostei</taxon>
        <taxon>Acanthomorphata</taxon>
        <taxon>Ovalentaria</taxon>
        <taxon>Atherinomorphae</taxon>
        <taxon>Cyprinodontiformes</taxon>
        <taxon>Goodeidae</taxon>
        <taxon>Ilyodon</taxon>
    </lineage>
</organism>
<keyword evidence="8" id="KW-0539">Nucleus</keyword>
<dbReference type="InterPro" id="IPR013150">
    <property type="entry name" value="TFIIB_cyclin"/>
</dbReference>
<evidence type="ECO:0000256" key="7">
    <source>
        <dbReference type="ARBA" id="ARBA00023163"/>
    </source>
</evidence>
<comment type="caution">
    <text evidence="11">The sequence shown here is derived from an EMBL/GenBank/DDBJ whole genome shotgun (WGS) entry which is preliminary data.</text>
</comment>
<keyword evidence="12" id="KW-1185">Reference proteome</keyword>
<keyword evidence="5" id="KW-0862">Zinc</keyword>
<dbReference type="Pfam" id="PF00382">
    <property type="entry name" value="TFIIB"/>
    <property type="match status" value="1"/>
</dbReference>
<feature type="region of interest" description="Disordered" evidence="9">
    <location>
        <begin position="162"/>
        <end position="191"/>
    </location>
</feature>
<keyword evidence="6" id="KW-0805">Transcription regulation</keyword>
<evidence type="ECO:0000256" key="1">
    <source>
        <dbReference type="ARBA" id="ARBA00004123"/>
    </source>
</evidence>
<evidence type="ECO:0000256" key="8">
    <source>
        <dbReference type="ARBA" id="ARBA00023242"/>
    </source>
</evidence>
<name>A0ABV0TSL9_9TELE</name>
<protein>
    <recommendedName>
        <fullName evidence="10">Transcription factor TFIIB cyclin-like domain-containing protein</fullName>
    </recommendedName>
</protein>
<evidence type="ECO:0000256" key="6">
    <source>
        <dbReference type="ARBA" id="ARBA00023015"/>
    </source>
</evidence>
<reference evidence="11 12" key="1">
    <citation type="submission" date="2021-06" db="EMBL/GenBank/DDBJ databases">
        <authorList>
            <person name="Palmer J.M."/>
        </authorList>
    </citation>
    <scope>NUCLEOTIDE SEQUENCE [LARGE SCALE GENOMIC DNA]</scope>
    <source>
        <strain evidence="12">if_2019</strain>
        <tissue evidence="11">Muscle</tissue>
    </source>
</reference>
<dbReference type="Gene3D" id="1.10.472.10">
    <property type="entry name" value="Cyclin-like"/>
    <property type="match status" value="1"/>
</dbReference>
<evidence type="ECO:0000313" key="11">
    <source>
        <dbReference type="EMBL" id="MEQ2235801.1"/>
    </source>
</evidence>
<comment type="similarity">
    <text evidence="2">Belongs to the TFIIB family.</text>
</comment>
<dbReference type="PANTHER" id="PTHR11618">
    <property type="entry name" value="TRANSCRIPTION INITIATION FACTOR IIB-RELATED"/>
    <property type="match status" value="1"/>
</dbReference>
<dbReference type="EMBL" id="JAHRIQ010046695">
    <property type="protein sequence ID" value="MEQ2235801.1"/>
    <property type="molecule type" value="Genomic_DNA"/>
</dbReference>
<evidence type="ECO:0000256" key="9">
    <source>
        <dbReference type="SAM" id="MobiDB-lite"/>
    </source>
</evidence>
<dbReference type="CDD" id="cd20554">
    <property type="entry name" value="CYCLIN_TFIIIB90_rpt2"/>
    <property type="match status" value="1"/>
</dbReference>
<evidence type="ECO:0000256" key="2">
    <source>
        <dbReference type="ARBA" id="ARBA00010857"/>
    </source>
</evidence>
<dbReference type="InterPro" id="IPR000812">
    <property type="entry name" value="TFIIB"/>
</dbReference>
<keyword evidence="7" id="KW-0804">Transcription</keyword>
<keyword evidence="4" id="KW-0863">Zinc-finger</keyword>